<protein>
    <recommendedName>
        <fullName evidence="4">Secreted protein</fullName>
    </recommendedName>
</protein>
<evidence type="ECO:0000313" key="2">
    <source>
        <dbReference type="EMBL" id="GAA3083071.1"/>
    </source>
</evidence>
<dbReference type="EMBL" id="BAAAUG010000010">
    <property type="protein sequence ID" value="GAA3083071.1"/>
    <property type="molecule type" value="Genomic_DNA"/>
</dbReference>
<name>A0ABP6M8B1_9ACTN</name>
<dbReference type="RefSeq" id="WP_344518502.1">
    <property type="nucleotide sequence ID" value="NZ_BAAAUG010000010.1"/>
</dbReference>
<proteinExistence type="predicted"/>
<feature type="chain" id="PRO_5046768709" description="Secreted protein" evidence="1">
    <location>
        <begin position="32"/>
        <end position="126"/>
    </location>
</feature>
<keyword evidence="3" id="KW-1185">Reference proteome</keyword>
<evidence type="ECO:0000256" key="1">
    <source>
        <dbReference type="SAM" id="SignalP"/>
    </source>
</evidence>
<evidence type="ECO:0008006" key="4">
    <source>
        <dbReference type="Google" id="ProtNLM"/>
    </source>
</evidence>
<evidence type="ECO:0000313" key="3">
    <source>
        <dbReference type="Proteomes" id="UP001501637"/>
    </source>
</evidence>
<organism evidence="2 3">
    <name type="scientific">Streptomyces rectiviolaceus</name>
    <dbReference type="NCBI Taxonomy" id="332591"/>
    <lineage>
        <taxon>Bacteria</taxon>
        <taxon>Bacillati</taxon>
        <taxon>Actinomycetota</taxon>
        <taxon>Actinomycetes</taxon>
        <taxon>Kitasatosporales</taxon>
        <taxon>Streptomycetaceae</taxon>
        <taxon>Streptomyces</taxon>
    </lineage>
</organism>
<accession>A0ABP6M8B1</accession>
<keyword evidence="1" id="KW-0732">Signal</keyword>
<comment type="caution">
    <text evidence="2">The sequence shown here is derived from an EMBL/GenBank/DDBJ whole genome shotgun (WGS) entry which is preliminary data.</text>
</comment>
<gene>
    <name evidence="2" type="ORF">GCM10010449_03750</name>
</gene>
<sequence length="126" mass="13163">MLSSGFFKRALPIALGGALAATALSTAPASASSGWWASSGNGAQGYYNHVSDKVTACDVKTDGRKAVVQILANDGRLLTTVKDSYNNGSCSWKTPTLFQGTHKIRVCVAKGKARPVKCSAAHTFDV</sequence>
<feature type="signal peptide" evidence="1">
    <location>
        <begin position="1"/>
        <end position="31"/>
    </location>
</feature>
<dbReference type="Proteomes" id="UP001501637">
    <property type="component" value="Unassembled WGS sequence"/>
</dbReference>
<reference evidence="3" key="1">
    <citation type="journal article" date="2019" name="Int. J. Syst. Evol. Microbiol.">
        <title>The Global Catalogue of Microorganisms (GCM) 10K type strain sequencing project: providing services to taxonomists for standard genome sequencing and annotation.</title>
        <authorList>
            <consortium name="The Broad Institute Genomics Platform"/>
            <consortium name="The Broad Institute Genome Sequencing Center for Infectious Disease"/>
            <person name="Wu L."/>
            <person name="Ma J."/>
        </authorList>
    </citation>
    <scope>NUCLEOTIDE SEQUENCE [LARGE SCALE GENOMIC DNA]</scope>
    <source>
        <strain evidence="3">JCM 9092</strain>
    </source>
</reference>